<dbReference type="InterPro" id="IPR001789">
    <property type="entry name" value="Sig_transdc_resp-reg_receiver"/>
</dbReference>
<proteinExistence type="predicted"/>
<name>A0A7C4GKC5_9BACT</name>
<gene>
    <name evidence="5" type="ORF">ENT77_00265</name>
</gene>
<dbReference type="PROSITE" id="PS50110">
    <property type="entry name" value="RESPONSE_REGULATORY"/>
    <property type="match status" value="1"/>
</dbReference>
<dbReference type="InterPro" id="IPR036457">
    <property type="entry name" value="PPM-type-like_dom_sf"/>
</dbReference>
<feature type="domain" description="Response regulatory" evidence="4">
    <location>
        <begin position="3"/>
        <end position="114"/>
    </location>
</feature>
<dbReference type="PANTHER" id="PTHR43156:SF2">
    <property type="entry name" value="STAGE II SPORULATION PROTEIN E"/>
    <property type="match status" value="1"/>
</dbReference>
<dbReference type="PANTHER" id="PTHR43156">
    <property type="entry name" value="STAGE II SPORULATION PROTEIN E-RELATED"/>
    <property type="match status" value="1"/>
</dbReference>
<protein>
    <submittedName>
        <fullName evidence="5">Histidine kinase</fullName>
    </submittedName>
</protein>
<reference evidence="5" key="1">
    <citation type="journal article" date="2020" name="mSystems">
        <title>Genome- and Community-Level Interaction Insights into Carbon Utilization and Element Cycling Functions of Hydrothermarchaeota in Hydrothermal Sediment.</title>
        <authorList>
            <person name="Zhou Z."/>
            <person name="Liu Y."/>
            <person name="Xu W."/>
            <person name="Pan J."/>
            <person name="Luo Z.H."/>
            <person name="Li M."/>
        </authorList>
    </citation>
    <scope>NUCLEOTIDE SEQUENCE [LARGE SCALE GENOMIC DNA]</scope>
    <source>
        <strain evidence="5">SpSt-609</strain>
    </source>
</reference>
<dbReference type="InterPro" id="IPR011006">
    <property type="entry name" value="CheY-like_superfamily"/>
</dbReference>
<dbReference type="InterPro" id="IPR052016">
    <property type="entry name" value="Bact_Sigma-Reg"/>
</dbReference>
<evidence type="ECO:0000256" key="3">
    <source>
        <dbReference type="SAM" id="Coils"/>
    </source>
</evidence>
<keyword evidence="5" id="KW-0418">Kinase</keyword>
<evidence type="ECO:0000259" key="4">
    <source>
        <dbReference type="PROSITE" id="PS50110"/>
    </source>
</evidence>
<keyword evidence="1" id="KW-0378">Hydrolase</keyword>
<dbReference type="EMBL" id="DSZY01000005">
    <property type="protein sequence ID" value="HGU39626.1"/>
    <property type="molecule type" value="Genomic_DNA"/>
</dbReference>
<dbReference type="GO" id="GO:0016301">
    <property type="term" value="F:kinase activity"/>
    <property type="evidence" value="ECO:0007669"/>
    <property type="project" value="UniProtKB-KW"/>
</dbReference>
<evidence type="ECO:0000313" key="5">
    <source>
        <dbReference type="EMBL" id="HGU39626.1"/>
    </source>
</evidence>
<dbReference type="SMART" id="SM00331">
    <property type="entry name" value="PP2C_SIG"/>
    <property type="match status" value="1"/>
</dbReference>
<dbReference type="AlphaFoldDB" id="A0A7C4GKC5"/>
<accession>A0A7C4GKC5</accession>
<dbReference type="InterPro" id="IPR001932">
    <property type="entry name" value="PPM-type_phosphatase-like_dom"/>
</dbReference>
<feature type="coiled-coil region" evidence="3">
    <location>
        <begin position="109"/>
        <end position="143"/>
    </location>
</feature>
<dbReference type="GO" id="GO:0000160">
    <property type="term" value="P:phosphorelay signal transduction system"/>
    <property type="evidence" value="ECO:0007669"/>
    <property type="project" value="InterPro"/>
</dbReference>
<keyword evidence="5" id="KW-0808">Transferase</keyword>
<dbReference type="Gene3D" id="3.60.40.10">
    <property type="entry name" value="PPM-type phosphatase domain"/>
    <property type="match status" value="1"/>
</dbReference>
<evidence type="ECO:0000256" key="1">
    <source>
        <dbReference type="ARBA" id="ARBA00022801"/>
    </source>
</evidence>
<keyword evidence="3" id="KW-0175">Coiled coil</keyword>
<comment type="caution">
    <text evidence="2">Lacks conserved residue(s) required for the propagation of feature annotation.</text>
</comment>
<sequence length="448" mass="51386">MDRILVISSDFGVIAEAVELLKFVGYEVVETSDIEEVEPGNFELAILYSNPPQKAYEWTKYFKTHKQLSAVPIILVIQKKEYHVLLESYQVGISDYIELPVIDVELISKVALHIELKKSRERIEKLYQELKENLELSRQLQKMMLPQRVNLLKDIWITSNYAPSQYVGGDVYDFTSYKDSVLIYLADISGHGVQSALLCSAVKSFVRYAFERTNSLLETINELSSSLKPVLVHNYLTGIFLKISSNTVEYVNCGHPNIICYDGKGFFEVNMKRTFPIGLFDLSYTLEDIGLFELQEGITYMLYTDGIYSPFEKIVGNDENSWSAFKKFLVRDITGIAGEMIPFYVPSRLRTLYSKFSDDYSVIAFGKNKSFCYIEDGQLVSFNMDEKYLSLMNELKSLGYKEDVRILMNKRPEILTIVTENVEVGPILKRLPTSVTLNFDDITIINIF</sequence>
<comment type="caution">
    <text evidence="5">The sequence shown here is derived from an EMBL/GenBank/DDBJ whole genome shotgun (WGS) entry which is preliminary data.</text>
</comment>
<dbReference type="Pfam" id="PF07228">
    <property type="entry name" value="SpoIIE"/>
    <property type="match status" value="1"/>
</dbReference>
<dbReference type="Gene3D" id="3.40.50.2300">
    <property type="match status" value="1"/>
</dbReference>
<dbReference type="GO" id="GO:0016791">
    <property type="term" value="F:phosphatase activity"/>
    <property type="evidence" value="ECO:0007669"/>
    <property type="project" value="TreeGrafter"/>
</dbReference>
<evidence type="ECO:0000256" key="2">
    <source>
        <dbReference type="PROSITE-ProRule" id="PRU00169"/>
    </source>
</evidence>
<dbReference type="SUPFAM" id="SSF52172">
    <property type="entry name" value="CheY-like"/>
    <property type="match status" value="1"/>
</dbReference>
<organism evidence="5">
    <name type="scientific">Fervidobacterium thailandense</name>
    <dbReference type="NCBI Taxonomy" id="1008305"/>
    <lineage>
        <taxon>Bacteria</taxon>
        <taxon>Thermotogati</taxon>
        <taxon>Thermotogota</taxon>
        <taxon>Thermotogae</taxon>
        <taxon>Thermotogales</taxon>
        <taxon>Fervidobacteriaceae</taxon>
        <taxon>Fervidobacterium</taxon>
    </lineage>
</organism>